<reference evidence="2 3" key="1">
    <citation type="submission" date="2018-05" db="EMBL/GenBank/DDBJ databases">
        <title>Komagataeibacter cocois sp. nov., for a novel cellulose- producing strain isolated from coconut milk.</title>
        <authorList>
            <person name="Liu L."/>
            <person name="Wang Y."/>
            <person name="Liu S."/>
            <person name="Bi J."/>
            <person name="Chen H."/>
            <person name="Deng J."/>
            <person name="Zhang C."/>
            <person name="Hu Q."/>
            <person name="Li C."/>
        </authorList>
    </citation>
    <scope>NUCLEOTIDE SEQUENCE [LARGE SCALE GENOMIC DNA]</scope>
    <source>
        <strain evidence="2 3">WE7</strain>
    </source>
</reference>
<keyword evidence="1" id="KW-0812">Transmembrane</keyword>
<proteinExistence type="predicted"/>
<gene>
    <name evidence="2" type="ORF">NJLHNGOC_06545</name>
</gene>
<evidence type="ECO:0000313" key="2">
    <source>
        <dbReference type="EMBL" id="RBM07685.1"/>
    </source>
</evidence>
<keyword evidence="1" id="KW-1133">Transmembrane helix</keyword>
<feature type="transmembrane region" description="Helical" evidence="1">
    <location>
        <begin position="37"/>
        <end position="57"/>
    </location>
</feature>
<protein>
    <recommendedName>
        <fullName evidence="4">Nuclear transport factor 2 family protein</fullName>
    </recommendedName>
</protein>
<evidence type="ECO:0000256" key="1">
    <source>
        <dbReference type="SAM" id="Phobius"/>
    </source>
</evidence>
<dbReference type="Proteomes" id="UP000252680">
    <property type="component" value="Unassembled WGS sequence"/>
</dbReference>
<organism evidence="2 3">
    <name type="scientific">Novacetimonas cocois</name>
    <dbReference type="NCBI Taxonomy" id="1747507"/>
    <lineage>
        <taxon>Bacteria</taxon>
        <taxon>Pseudomonadati</taxon>
        <taxon>Pseudomonadota</taxon>
        <taxon>Alphaproteobacteria</taxon>
        <taxon>Acetobacterales</taxon>
        <taxon>Acetobacteraceae</taxon>
        <taxon>Novacetimonas</taxon>
    </lineage>
</organism>
<accession>A0A365YWZ8</accession>
<dbReference type="AlphaFoldDB" id="A0A365YWZ8"/>
<evidence type="ECO:0000313" key="3">
    <source>
        <dbReference type="Proteomes" id="UP000252680"/>
    </source>
</evidence>
<evidence type="ECO:0008006" key="4">
    <source>
        <dbReference type="Google" id="ProtNLM"/>
    </source>
</evidence>
<keyword evidence="1" id="KW-0472">Membrane</keyword>
<name>A0A365YWZ8_9PROT</name>
<keyword evidence="3" id="KW-1185">Reference proteome</keyword>
<comment type="caution">
    <text evidence="2">The sequence shown here is derived from an EMBL/GenBank/DDBJ whole genome shotgun (WGS) entry which is preliminary data.</text>
</comment>
<sequence length="184" mass="20643">MNRGKVREEFSRSCGVLNVRSWVQESRFMHRRRVSGFRCRVLPVAFMLSLACVAFAGRADASPLSEAVDHLLTAEDEFRPSDMAPLLCAGYHEISPVGDIDDRAQVLSFYAPENRSAVRLDRKILSDVSINGVPLVTEQLHYTLQDPAHAGRETTLIGTWVGQPEHGRMTICHAQFTIFHPSHK</sequence>
<dbReference type="EMBL" id="QEXL01000007">
    <property type="protein sequence ID" value="RBM07685.1"/>
    <property type="molecule type" value="Genomic_DNA"/>
</dbReference>